<reference evidence="6" key="2">
    <citation type="submission" date="2014-06" db="EMBL/GenBank/DDBJ databases">
        <title>The complete genome of Blastobotrys (Arxula) adeninivorans LS3 - a yeast of biotechnological interest.</title>
        <authorList>
            <person name="Kunze G."/>
            <person name="Gaillardin C."/>
            <person name="Czernicka M."/>
            <person name="Durrens P."/>
            <person name="Martin T."/>
            <person name="Boer E."/>
            <person name="Gabaldon T."/>
            <person name="Cruz J."/>
            <person name="Talla E."/>
            <person name="Marck C."/>
            <person name="Goffeau A."/>
            <person name="Barbe V."/>
            <person name="Baret P."/>
            <person name="Baronian K."/>
            <person name="Beier S."/>
            <person name="Bleykasten C."/>
            <person name="Bode R."/>
            <person name="Casaregola S."/>
            <person name="Despons L."/>
            <person name="Fairhead C."/>
            <person name="Giersberg M."/>
            <person name="Gierski P."/>
            <person name="Hahnel U."/>
            <person name="Hartmann A."/>
            <person name="Jankowska D."/>
            <person name="Jubin C."/>
            <person name="Jung P."/>
            <person name="Lafontaine I."/>
            <person name="Leh-Louis V."/>
            <person name="Lemaire M."/>
            <person name="Marcet-Houben M."/>
            <person name="Mascher M."/>
            <person name="Morel G."/>
            <person name="Richard G.-F."/>
            <person name="Riechen J."/>
            <person name="Sacerdot C."/>
            <person name="Sarkar A."/>
            <person name="Savel G."/>
            <person name="Schacherer J."/>
            <person name="Sherman D."/>
            <person name="Straub M.-L."/>
            <person name="Stein N."/>
            <person name="Thierry A."/>
            <person name="Trautwein-Schult A."/>
            <person name="Westhof E."/>
            <person name="Worch S."/>
            <person name="Dujon B."/>
            <person name="Souciet J.-L."/>
            <person name="Wincker P."/>
            <person name="Scholz U."/>
            <person name="Neuveglise N."/>
        </authorList>
    </citation>
    <scope>NUCLEOTIDE SEQUENCE</scope>
    <source>
        <strain evidence="6">LS3</strain>
    </source>
</reference>
<keyword evidence="2 5" id="KW-0812">Transmembrane</keyword>
<organism evidence="6">
    <name type="scientific">Blastobotrys adeninivorans</name>
    <name type="common">Yeast</name>
    <name type="synonym">Arxula adeninivorans</name>
    <dbReference type="NCBI Taxonomy" id="409370"/>
    <lineage>
        <taxon>Eukaryota</taxon>
        <taxon>Fungi</taxon>
        <taxon>Dikarya</taxon>
        <taxon>Ascomycota</taxon>
        <taxon>Saccharomycotina</taxon>
        <taxon>Dipodascomycetes</taxon>
        <taxon>Dipodascales</taxon>
        <taxon>Trichomonascaceae</taxon>
        <taxon>Blastobotrys</taxon>
    </lineage>
</organism>
<feature type="transmembrane region" description="Helical" evidence="5">
    <location>
        <begin position="266"/>
        <end position="287"/>
    </location>
</feature>
<dbReference type="AlphaFoldDB" id="A0A060T1C7"/>
<comment type="subcellular location">
    <subcellularLocation>
        <location evidence="1">Membrane</location>
    </subcellularLocation>
    <subcellularLocation>
        <location evidence="5">Mitochondrion inner membrane</location>
        <topology evidence="5">Multi-pass membrane protein</topology>
    </subcellularLocation>
</comment>
<keyword evidence="5" id="KW-0496">Mitochondrion</keyword>
<dbReference type="PANTHER" id="PTHR23427:SF2">
    <property type="entry name" value="SURFEIT LOCUS PROTEIN 1"/>
    <property type="match status" value="1"/>
</dbReference>
<evidence type="ECO:0000256" key="4">
    <source>
        <dbReference type="ARBA" id="ARBA00023136"/>
    </source>
</evidence>
<sequence>MLSQFRRGHFGQTNRVLPSKCLFRTVPRRNLNISMVDWEPIKAKQKQSGFGSKVVMGLLVLIPVISFGLGTWQVKRLNWKTDLIAKSEHRLTLTPLPLPSKLDPAIVDSGDFDYRRVLAVGKFRHDQEMLVGPRMHEGREGFHVVTPLERKDGSKLLIFRGWIAKDKLEQSSRAKEALPTGEVTVQCMLKRKPQKNTFTPDDHPERREYYFMNIDEMARHTGAQPVYIQELLHDSFEGREFLPEQMMSRGIPIGTPAKVSIRNSHFQYILTWYSLSALTTFMLFRLVKQSRASSFNSAVKKKLEHAKKFE</sequence>
<accession>A0A060T1C7</accession>
<dbReference type="InterPro" id="IPR045214">
    <property type="entry name" value="Surf1/Surf4"/>
</dbReference>
<evidence type="ECO:0000256" key="2">
    <source>
        <dbReference type="ARBA" id="ARBA00022692"/>
    </source>
</evidence>
<dbReference type="PANTHER" id="PTHR23427">
    <property type="entry name" value="SURFEIT LOCUS PROTEIN"/>
    <property type="match status" value="1"/>
</dbReference>
<evidence type="ECO:0000256" key="3">
    <source>
        <dbReference type="ARBA" id="ARBA00022989"/>
    </source>
</evidence>
<dbReference type="PhylomeDB" id="A0A060T1C7"/>
<keyword evidence="5" id="KW-0999">Mitochondrion inner membrane</keyword>
<keyword evidence="4 5" id="KW-0472">Membrane</keyword>
<gene>
    <name evidence="6" type="ORF">GNLVRS02_ARAD1C15598g</name>
</gene>
<dbReference type="GO" id="GO:0005743">
    <property type="term" value="C:mitochondrial inner membrane"/>
    <property type="evidence" value="ECO:0007669"/>
    <property type="project" value="UniProtKB-SubCell"/>
</dbReference>
<name>A0A060T1C7_BLAAD</name>
<evidence type="ECO:0000256" key="1">
    <source>
        <dbReference type="ARBA" id="ARBA00004370"/>
    </source>
</evidence>
<keyword evidence="3 5" id="KW-1133">Transmembrane helix</keyword>
<comment type="function">
    <text evidence="5">Probably involved in the biogenesis of the COX complex.</text>
</comment>
<dbReference type="InterPro" id="IPR002994">
    <property type="entry name" value="Surf1/Shy1"/>
</dbReference>
<dbReference type="PROSITE" id="PS50895">
    <property type="entry name" value="SURF1"/>
    <property type="match status" value="1"/>
</dbReference>
<dbReference type="EMBL" id="HG937693">
    <property type="protein sequence ID" value="CDP34574.1"/>
    <property type="molecule type" value="Genomic_DNA"/>
</dbReference>
<comment type="similarity">
    <text evidence="5">Belongs to the SURF1 family.</text>
</comment>
<dbReference type="CDD" id="cd06662">
    <property type="entry name" value="SURF1"/>
    <property type="match status" value="1"/>
</dbReference>
<reference evidence="6" key="1">
    <citation type="submission" date="2014-02" db="EMBL/GenBank/DDBJ databases">
        <authorList>
            <person name="Genoscope - CEA"/>
        </authorList>
    </citation>
    <scope>NUCLEOTIDE SEQUENCE</scope>
    <source>
        <strain evidence="6">LS3</strain>
    </source>
</reference>
<evidence type="ECO:0000313" key="6">
    <source>
        <dbReference type="EMBL" id="CDP34574.1"/>
    </source>
</evidence>
<proteinExistence type="inferred from homology"/>
<feature type="transmembrane region" description="Helical" evidence="5">
    <location>
        <begin position="54"/>
        <end position="72"/>
    </location>
</feature>
<protein>
    <recommendedName>
        <fullName evidence="5">SURF1-like protein</fullName>
    </recommendedName>
</protein>
<evidence type="ECO:0000256" key="5">
    <source>
        <dbReference type="RuleBase" id="RU363076"/>
    </source>
</evidence>
<dbReference type="Pfam" id="PF02104">
    <property type="entry name" value="SURF1"/>
    <property type="match status" value="1"/>
</dbReference>
<dbReference type="GO" id="GO:0033617">
    <property type="term" value="P:mitochondrial respiratory chain complex IV assembly"/>
    <property type="evidence" value="ECO:0007669"/>
    <property type="project" value="TreeGrafter"/>
</dbReference>